<gene>
    <name evidence="1" type="ORF">LOK49_LG10G00133</name>
</gene>
<protein>
    <submittedName>
        <fullName evidence="1">Uncharacterized protein</fullName>
    </submittedName>
</protein>
<reference evidence="1 2" key="1">
    <citation type="journal article" date="2022" name="Plant J.">
        <title>Chromosome-level genome of Camellia lanceoleosa provides a valuable resource for understanding genome evolution and self-incompatibility.</title>
        <authorList>
            <person name="Gong W."/>
            <person name="Xiao S."/>
            <person name="Wang L."/>
            <person name="Liao Z."/>
            <person name="Chang Y."/>
            <person name="Mo W."/>
            <person name="Hu G."/>
            <person name="Li W."/>
            <person name="Zhao G."/>
            <person name="Zhu H."/>
            <person name="Hu X."/>
            <person name="Ji K."/>
            <person name="Xiang X."/>
            <person name="Song Q."/>
            <person name="Yuan D."/>
            <person name="Jin S."/>
            <person name="Zhang L."/>
        </authorList>
    </citation>
    <scope>NUCLEOTIDE SEQUENCE [LARGE SCALE GENOMIC DNA]</scope>
    <source>
        <strain evidence="1">SQ_2022a</strain>
    </source>
</reference>
<name>A0ACC0G8M5_9ERIC</name>
<dbReference type="Proteomes" id="UP001060215">
    <property type="component" value="Chromosome 10"/>
</dbReference>
<organism evidence="1 2">
    <name type="scientific">Camellia lanceoleosa</name>
    <dbReference type="NCBI Taxonomy" id="1840588"/>
    <lineage>
        <taxon>Eukaryota</taxon>
        <taxon>Viridiplantae</taxon>
        <taxon>Streptophyta</taxon>
        <taxon>Embryophyta</taxon>
        <taxon>Tracheophyta</taxon>
        <taxon>Spermatophyta</taxon>
        <taxon>Magnoliopsida</taxon>
        <taxon>eudicotyledons</taxon>
        <taxon>Gunneridae</taxon>
        <taxon>Pentapetalae</taxon>
        <taxon>asterids</taxon>
        <taxon>Ericales</taxon>
        <taxon>Theaceae</taxon>
        <taxon>Camellia</taxon>
    </lineage>
</organism>
<evidence type="ECO:0000313" key="1">
    <source>
        <dbReference type="EMBL" id="KAI7996827.1"/>
    </source>
</evidence>
<evidence type="ECO:0000313" key="2">
    <source>
        <dbReference type="Proteomes" id="UP001060215"/>
    </source>
</evidence>
<proteinExistence type="predicted"/>
<sequence>MAEEKRKTVEAEAESTMTFTTIFYLVNNCADIVNNRAAEQTLRFNQMVVVVIKSILVDSFRTHRPHLTSPELCIPCAIFDDTGSFIFKARLDQVEFLKQCAVLILYNAKVGCLGQAMWLEDDDLGHIEVCSC</sequence>
<comment type="caution">
    <text evidence="1">The sequence shown here is derived from an EMBL/GenBank/DDBJ whole genome shotgun (WGS) entry which is preliminary data.</text>
</comment>
<dbReference type="EMBL" id="CM045767">
    <property type="protein sequence ID" value="KAI7996827.1"/>
    <property type="molecule type" value="Genomic_DNA"/>
</dbReference>
<keyword evidence="2" id="KW-1185">Reference proteome</keyword>
<accession>A0ACC0G8M5</accession>